<dbReference type="InterPro" id="IPR008331">
    <property type="entry name" value="Ferritin_DPS_dom"/>
</dbReference>
<reference evidence="4 5" key="1">
    <citation type="submission" date="2018-12" db="EMBL/GenBank/DDBJ databases">
        <authorList>
            <consortium name="Pathogen Informatics"/>
        </authorList>
    </citation>
    <scope>NUCLEOTIDE SEQUENCE [LARGE SCALE GENOMIC DNA]</scope>
    <source>
        <strain evidence="4 5">NCTC12967</strain>
    </source>
</reference>
<dbReference type="Proteomes" id="UP000273044">
    <property type="component" value="Chromosome"/>
</dbReference>
<dbReference type="CDD" id="cd01043">
    <property type="entry name" value="DPS"/>
    <property type="match status" value="1"/>
</dbReference>
<dbReference type="AlphaFoldDB" id="A0A3S5ESX6"/>
<evidence type="ECO:0000256" key="2">
    <source>
        <dbReference type="RuleBase" id="RU003875"/>
    </source>
</evidence>
<dbReference type="SUPFAM" id="SSF47240">
    <property type="entry name" value="Ferritin-like"/>
    <property type="match status" value="1"/>
</dbReference>
<dbReference type="GO" id="GO:0008199">
    <property type="term" value="F:ferric iron binding"/>
    <property type="evidence" value="ECO:0007669"/>
    <property type="project" value="InterPro"/>
</dbReference>
<gene>
    <name evidence="4" type="primary">dps2</name>
    <name evidence="4" type="ORF">NCTC12967_03048</name>
</gene>
<dbReference type="InterPro" id="IPR009078">
    <property type="entry name" value="Ferritin-like_SF"/>
</dbReference>
<dbReference type="PANTHER" id="PTHR42932">
    <property type="entry name" value="GENERAL STRESS PROTEIN 20U"/>
    <property type="match status" value="1"/>
</dbReference>
<sequence length="165" mass="17724">MSTETVNTPHVTLSFTASAALRDSFQRVLVNLIALELVGKQAHWNIVGPNFRDLHLNLDEVVGIARTGSDEVAERMRAVNATPDGRPATVAASATVPVAPEGEVLTTDAVAYIVSAIEAVVATLRDVHDIIDGEDPSSSGIIEDLTVQLEQQAWFLSSEIRKPVR</sequence>
<dbReference type="GO" id="GO:0016722">
    <property type="term" value="F:oxidoreductase activity, acting on metal ions"/>
    <property type="evidence" value="ECO:0007669"/>
    <property type="project" value="InterPro"/>
</dbReference>
<dbReference type="Gene3D" id="1.20.1260.10">
    <property type="match status" value="1"/>
</dbReference>
<dbReference type="InterPro" id="IPR002177">
    <property type="entry name" value="DPS_DNA-bd"/>
</dbReference>
<dbReference type="EC" id="1.16.-.-" evidence="4"/>
<keyword evidence="5" id="KW-1185">Reference proteome</keyword>
<dbReference type="InterPro" id="IPR012347">
    <property type="entry name" value="Ferritin-like"/>
</dbReference>
<feature type="domain" description="Ferritin/DPS" evidence="3">
    <location>
        <begin position="27"/>
        <end position="162"/>
    </location>
</feature>
<dbReference type="PRINTS" id="PR01346">
    <property type="entry name" value="HELNAPAPROT"/>
</dbReference>
<dbReference type="RefSeq" id="WP_061788081.1">
    <property type="nucleotide sequence ID" value="NZ_LR134406.1"/>
</dbReference>
<protein>
    <submittedName>
        <fullName evidence="4">DNA protection during starvation protein 2</fullName>
        <ecNumber evidence="4">1.16.-.-</ecNumber>
    </submittedName>
</protein>
<proteinExistence type="inferred from homology"/>
<evidence type="ECO:0000256" key="1">
    <source>
        <dbReference type="ARBA" id="ARBA00009497"/>
    </source>
</evidence>
<dbReference type="PANTHER" id="PTHR42932:SF2">
    <property type="entry name" value="DNA PROTECTION DURING STARVATION PROTEIN 1"/>
    <property type="match status" value="1"/>
</dbReference>
<organism evidence="4 5">
    <name type="scientific">Arachnia propionica</name>
    <dbReference type="NCBI Taxonomy" id="1750"/>
    <lineage>
        <taxon>Bacteria</taxon>
        <taxon>Bacillati</taxon>
        <taxon>Actinomycetota</taxon>
        <taxon>Actinomycetes</taxon>
        <taxon>Propionibacteriales</taxon>
        <taxon>Propionibacteriaceae</taxon>
        <taxon>Arachnia</taxon>
    </lineage>
</organism>
<evidence type="ECO:0000259" key="3">
    <source>
        <dbReference type="Pfam" id="PF00210"/>
    </source>
</evidence>
<evidence type="ECO:0000313" key="4">
    <source>
        <dbReference type="EMBL" id="VEH71721.1"/>
    </source>
</evidence>
<name>A0A3S5ESX6_9ACTN</name>
<keyword evidence="4" id="KW-0560">Oxidoreductase</keyword>
<dbReference type="PIRSF" id="PIRSF005900">
    <property type="entry name" value="Dps"/>
    <property type="match status" value="1"/>
</dbReference>
<accession>A0A3S5ESX6</accession>
<comment type="similarity">
    <text evidence="1 2">Belongs to the Dps family.</text>
</comment>
<dbReference type="Pfam" id="PF00210">
    <property type="entry name" value="Ferritin"/>
    <property type="match status" value="1"/>
</dbReference>
<dbReference type="InterPro" id="IPR023188">
    <property type="entry name" value="DPS_DNA-bd_CS"/>
</dbReference>
<dbReference type="EMBL" id="LR134406">
    <property type="protein sequence ID" value="VEH71721.1"/>
    <property type="molecule type" value="Genomic_DNA"/>
</dbReference>
<evidence type="ECO:0000313" key="5">
    <source>
        <dbReference type="Proteomes" id="UP000273044"/>
    </source>
</evidence>
<dbReference type="GeneID" id="64408447"/>
<dbReference type="PROSITE" id="PS00818">
    <property type="entry name" value="DPS_1"/>
    <property type="match status" value="1"/>
</dbReference>